<comment type="caution">
    <text evidence="1">The sequence shown here is derived from an EMBL/GenBank/DDBJ whole genome shotgun (WGS) entry which is preliminary data.</text>
</comment>
<sequence>MMNIYKKYLCTLFAVLLGTLLFAEQYWWEEDDFSSEGDGFKYEQIFSTRNVKTITETQMLALFNQKMNEYLKISSQCAYEWMVYDEAYKQHNNWEIRIMRQSKAGSANHDYDIWFYFSNGVFLLRFAEEHFLSTVFEMGCSSRPIGNTTTAKITNELLDCQVAARKMWLNHGLTPKGLLPVKFP</sequence>
<evidence type="ECO:0000313" key="2">
    <source>
        <dbReference type="Proteomes" id="UP000014605"/>
    </source>
</evidence>
<dbReference type="PATRIC" id="fig|1125702.3.peg.1446"/>
<name>S3L8P0_9SPIR</name>
<accession>S3L8P0</accession>
<keyword evidence="2" id="KW-1185">Reference proteome</keyword>
<protein>
    <submittedName>
        <fullName evidence="1">Uncharacterized protein</fullName>
    </submittedName>
</protein>
<dbReference type="EMBL" id="ATFC01000008">
    <property type="protein sequence ID" value="EPF46813.1"/>
    <property type="molecule type" value="Genomic_DNA"/>
</dbReference>
<gene>
    <name evidence="1" type="ORF">HMPREF1222_01392</name>
</gene>
<dbReference type="HOGENOM" id="CLU_1467603_0_0_12"/>
<dbReference type="Proteomes" id="UP000014605">
    <property type="component" value="Unassembled WGS sequence"/>
</dbReference>
<proteinExistence type="predicted"/>
<reference evidence="1 2" key="1">
    <citation type="submission" date="2013-04" db="EMBL/GenBank/DDBJ databases">
        <title>The Genome Sequence of Treponema vincentii F0403.</title>
        <authorList>
            <consortium name="The Broad Institute Genomics Platform"/>
            <person name="Earl A."/>
            <person name="Ward D."/>
            <person name="Feldgarden M."/>
            <person name="Gevers D."/>
            <person name="Leonetti C."/>
            <person name="Izard J."/>
            <person name="Walker B."/>
            <person name="Young S."/>
            <person name="Zeng Q."/>
            <person name="Gargeya S."/>
            <person name="Fitzgerald M."/>
            <person name="Haas B."/>
            <person name="Abouelleil A."/>
            <person name="Allen A.W."/>
            <person name="Alvarado L."/>
            <person name="Arachchi H.M."/>
            <person name="Berlin A.M."/>
            <person name="Chapman S.B."/>
            <person name="Gainer-Dewar J."/>
            <person name="Goldberg J."/>
            <person name="Griggs A."/>
            <person name="Gujja S."/>
            <person name="Hansen M."/>
            <person name="Howarth C."/>
            <person name="Imamovic A."/>
            <person name="Ireland A."/>
            <person name="Larimer J."/>
            <person name="McCowan C."/>
            <person name="Murphy C."/>
            <person name="Pearson M."/>
            <person name="Poon T.W."/>
            <person name="Priest M."/>
            <person name="Roberts A."/>
            <person name="Saif S."/>
            <person name="Shea T."/>
            <person name="Sisk P."/>
            <person name="Sykes S."/>
            <person name="Wortman J."/>
            <person name="Nusbaum C."/>
            <person name="Birren B."/>
        </authorList>
    </citation>
    <scope>NUCLEOTIDE SEQUENCE [LARGE SCALE GENOMIC DNA]</scope>
    <source>
        <strain evidence="1 2">F0403</strain>
    </source>
</reference>
<organism evidence="1 2">
    <name type="scientific">Treponema vincentii F0403</name>
    <dbReference type="NCBI Taxonomy" id="1125702"/>
    <lineage>
        <taxon>Bacteria</taxon>
        <taxon>Pseudomonadati</taxon>
        <taxon>Spirochaetota</taxon>
        <taxon>Spirochaetia</taxon>
        <taxon>Spirochaetales</taxon>
        <taxon>Treponemataceae</taxon>
        <taxon>Treponema</taxon>
    </lineage>
</organism>
<dbReference type="AlphaFoldDB" id="S3L8P0"/>
<evidence type="ECO:0000313" key="1">
    <source>
        <dbReference type="EMBL" id="EPF46813.1"/>
    </source>
</evidence>